<dbReference type="PANTHER" id="PTHR43439">
    <property type="entry name" value="PHENYLACETATE-COENZYME A LIGASE"/>
    <property type="match status" value="1"/>
</dbReference>
<dbReference type="AlphaFoldDB" id="A0A8H5GJ44"/>
<organism evidence="5 6">
    <name type="scientific">Tetrapyrgos nigripes</name>
    <dbReference type="NCBI Taxonomy" id="182062"/>
    <lineage>
        <taxon>Eukaryota</taxon>
        <taxon>Fungi</taxon>
        <taxon>Dikarya</taxon>
        <taxon>Basidiomycota</taxon>
        <taxon>Agaricomycotina</taxon>
        <taxon>Agaricomycetes</taxon>
        <taxon>Agaricomycetidae</taxon>
        <taxon>Agaricales</taxon>
        <taxon>Marasmiineae</taxon>
        <taxon>Marasmiaceae</taxon>
        <taxon>Tetrapyrgos</taxon>
    </lineage>
</organism>
<dbReference type="Gene3D" id="3.40.50.720">
    <property type="entry name" value="NAD(P)-binding Rossmann-like Domain"/>
    <property type="match status" value="1"/>
</dbReference>
<reference evidence="5 6" key="1">
    <citation type="journal article" date="2020" name="ISME J.">
        <title>Uncovering the hidden diversity of litter-decomposition mechanisms in mushroom-forming fungi.</title>
        <authorList>
            <person name="Floudas D."/>
            <person name="Bentzer J."/>
            <person name="Ahren D."/>
            <person name="Johansson T."/>
            <person name="Persson P."/>
            <person name="Tunlid A."/>
        </authorList>
    </citation>
    <scope>NUCLEOTIDE SEQUENCE [LARGE SCALE GENOMIC DNA]</scope>
    <source>
        <strain evidence="5 6">CBS 291.85</strain>
    </source>
</reference>
<sequence length="1047" mass="115350">MKNYDAFKGRATFTRPPKDQSLPLAQLFDYHVVWKDAAAAIRRAASLVRGYASGDGETNPVVAILANVDSMTYFATIAGIMRAGYQPFPLSTRNSPAAIAHLLQKKDVQHIFVTTDGPAKKTMNTAVQDFGLTTVNVHDMPTFDQLYKSDKVVDLPVLEGVTQDNIAVILHSSGSTAFPKPIPVTMRLLMQSAMSCYYGEVDVGNQVLSAHALPMFHMMGFIPIMWSSFLGMTFSVFPSTTPPVIPTPDSVFAAAVKTQSSVLYCVPSIVEELARDPEKVKIFSKLVGVWYGGGPLAISMGDMLSKASVNIVSLYGQTESGTLNQMFPSGPDPRGWQWLRISEHVDPVFVPSEDTDNIFKLVLKKCPTHTPAVLNTVIDGIPALDTFDLVVRHPEDPRLFQIYGRADDQIMHSTGEKTNPGPIEDILTTDSHISAAIMFGRSKFYPGVIIAPKADKVFDPQDTKKLAEYRSLIWPTVEKANDFAPAHSRIFKEMIIVTHPDKPFERTPKGTPRRNAVLRSYAGEIEATYTAFDEASQVHFDPPKSWSAEECISFVRVVLNSILKKDNVELEDDDDIFQKGCDSLHVTWIRNTLLHALKSNDKVNIREISQNFVYAYPTARQLGTYMASLAEGKSAVAFDVESRAKQVKALAEKYTKDFPKHDAAQVNGVKSNPPGAALVTGTTGYLGSYLLAILLQSEDYKKVYALNRSSSTDLSARQESSFTARGLDTTLLKSPKLVLLEGDSSKELLGLQRDVYETIRNELTLIIHNAWRVDFNVSLASFEPHLLGTRNLVDLALTSKRQTVPRIVFISSVAAFTNWGTGKPGPEEHLPETSPVGSGYGESKWCGETILHEASRQTPLKPVVVRVGQLCGGPNGEWNTTEWFPSLVRSSQTLKKVPMLSGYLSWVPIDLAAQAIVELSTGKTEFANLVHPHPTKASLILDLVAPSIEAGVVPYAQWIDELIKSQSQASTNDPARNPAALKLMEFFQAQVATADKGEGEFMGLPSLSTTRAVENSQTLKELTKRQLGSEDVEKWTGYWRRIGFLDN</sequence>
<evidence type="ECO:0000256" key="2">
    <source>
        <dbReference type="ARBA" id="ARBA00022553"/>
    </source>
</evidence>
<dbReference type="PANTHER" id="PTHR43439:SF2">
    <property type="entry name" value="ENZYME, PUTATIVE (JCVI)-RELATED"/>
    <property type="match status" value="1"/>
</dbReference>
<evidence type="ECO:0000313" key="6">
    <source>
        <dbReference type="Proteomes" id="UP000559256"/>
    </source>
</evidence>
<keyword evidence="2" id="KW-0597">Phosphoprotein</keyword>
<dbReference type="OrthoDB" id="429813at2759"/>
<comment type="caution">
    <text evidence="5">The sequence shown here is derived from an EMBL/GenBank/DDBJ whole genome shotgun (WGS) entry which is preliminary data.</text>
</comment>
<dbReference type="InterPro" id="IPR051414">
    <property type="entry name" value="Adenylate-forming_Reductase"/>
</dbReference>
<evidence type="ECO:0008006" key="7">
    <source>
        <dbReference type="Google" id="ProtNLM"/>
    </source>
</evidence>
<evidence type="ECO:0000259" key="4">
    <source>
        <dbReference type="Pfam" id="PF07993"/>
    </source>
</evidence>
<accession>A0A8H5GJ44</accession>
<dbReference type="Proteomes" id="UP000559256">
    <property type="component" value="Unassembled WGS sequence"/>
</dbReference>
<name>A0A8H5GJ44_9AGAR</name>
<feature type="domain" description="Thioester reductase (TE)" evidence="4">
    <location>
        <begin position="679"/>
        <end position="916"/>
    </location>
</feature>
<protein>
    <recommendedName>
        <fullName evidence="7">Acetyl-CoA synthetase-like protein</fullName>
    </recommendedName>
</protein>
<dbReference type="InterPro" id="IPR013120">
    <property type="entry name" value="FAR_NAD-bd"/>
</dbReference>
<dbReference type="InterPro" id="IPR042099">
    <property type="entry name" value="ANL_N_sf"/>
</dbReference>
<evidence type="ECO:0000256" key="1">
    <source>
        <dbReference type="ARBA" id="ARBA00022450"/>
    </source>
</evidence>
<dbReference type="SUPFAM" id="SSF56801">
    <property type="entry name" value="Acetyl-CoA synthetase-like"/>
    <property type="match status" value="1"/>
</dbReference>
<gene>
    <name evidence="5" type="ORF">D9758_006730</name>
</gene>
<dbReference type="Pfam" id="PF23562">
    <property type="entry name" value="AMP-binding_C_3"/>
    <property type="match status" value="1"/>
</dbReference>
<evidence type="ECO:0000259" key="3">
    <source>
        <dbReference type="Pfam" id="PF00501"/>
    </source>
</evidence>
<dbReference type="SUPFAM" id="SSF51735">
    <property type="entry name" value="NAD(P)-binding Rossmann-fold domains"/>
    <property type="match status" value="1"/>
</dbReference>
<dbReference type="InterPro" id="IPR036291">
    <property type="entry name" value="NAD(P)-bd_dom_sf"/>
</dbReference>
<dbReference type="Pfam" id="PF07993">
    <property type="entry name" value="NAD_binding_4"/>
    <property type="match status" value="1"/>
</dbReference>
<dbReference type="EMBL" id="JAACJM010000025">
    <property type="protein sequence ID" value="KAF5366031.1"/>
    <property type="molecule type" value="Genomic_DNA"/>
</dbReference>
<feature type="domain" description="AMP-dependent synthetase/ligase" evidence="3">
    <location>
        <begin position="33"/>
        <end position="324"/>
    </location>
</feature>
<keyword evidence="1" id="KW-0596">Phosphopantetheine</keyword>
<dbReference type="Pfam" id="PF00501">
    <property type="entry name" value="AMP-binding"/>
    <property type="match status" value="1"/>
</dbReference>
<keyword evidence="6" id="KW-1185">Reference proteome</keyword>
<proteinExistence type="predicted"/>
<dbReference type="InterPro" id="IPR000873">
    <property type="entry name" value="AMP-dep_synth/lig_dom"/>
</dbReference>
<evidence type="ECO:0000313" key="5">
    <source>
        <dbReference type="EMBL" id="KAF5366031.1"/>
    </source>
</evidence>
<dbReference type="Gene3D" id="3.40.50.12780">
    <property type="entry name" value="N-terminal domain of ligase-like"/>
    <property type="match status" value="1"/>
</dbReference>